<comment type="caution">
    <text evidence="3">The sequence shown here is derived from an EMBL/GenBank/DDBJ whole genome shotgun (WGS) entry which is preliminary data.</text>
</comment>
<keyword evidence="2" id="KW-0812">Transmembrane</keyword>
<feature type="transmembrane region" description="Helical" evidence="2">
    <location>
        <begin position="129"/>
        <end position="156"/>
    </location>
</feature>
<evidence type="ECO:0000256" key="2">
    <source>
        <dbReference type="SAM" id="Phobius"/>
    </source>
</evidence>
<dbReference type="Proteomes" id="UP001412067">
    <property type="component" value="Unassembled WGS sequence"/>
</dbReference>
<keyword evidence="4" id="KW-1185">Reference proteome</keyword>
<proteinExistence type="predicted"/>
<protein>
    <submittedName>
        <fullName evidence="3">Uncharacterized protein</fullName>
    </submittedName>
</protein>
<feature type="compositionally biased region" description="Gly residues" evidence="1">
    <location>
        <begin position="1"/>
        <end position="10"/>
    </location>
</feature>
<name>A0ABR2M435_9ASPA</name>
<organism evidence="3 4">
    <name type="scientific">Platanthera guangdongensis</name>
    <dbReference type="NCBI Taxonomy" id="2320717"/>
    <lineage>
        <taxon>Eukaryota</taxon>
        <taxon>Viridiplantae</taxon>
        <taxon>Streptophyta</taxon>
        <taxon>Embryophyta</taxon>
        <taxon>Tracheophyta</taxon>
        <taxon>Spermatophyta</taxon>
        <taxon>Magnoliopsida</taxon>
        <taxon>Liliopsida</taxon>
        <taxon>Asparagales</taxon>
        <taxon>Orchidaceae</taxon>
        <taxon>Orchidoideae</taxon>
        <taxon>Orchideae</taxon>
        <taxon>Orchidinae</taxon>
        <taxon>Platanthera</taxon>
    </lineage>
</organism>
<keyword evidence="2" id="KW-0472">Membrane</keyword>
<dbReference type="EMBL" id="JBBWWR010000012">
    <property type="protein sequence ID" value="KAK8958687.1"/>
    <property type="molecule type" value="Genomic_DNA"/>
</dbReference>
<sequence>MAEILDGGGRSTVSGRAIRGSAQQLRIPAPGHGRPRLPPEILGPSIQVVRHAVGRHRHLKPHHPRHLLPLLRRHHLLLQLPLRPRHAARDRRLPPAAEEGAQVEEAVPSAASNAGAHLHVLRPFGIPHLVMALAGWKVFAISGGLTVLGCALYFFMELCKRKGFLKFSALGEKLGELEEDEGKANDA</sequence>
<evidence type="ECO:0000313" key="4">
    <source>
        <dbReference type="Proteomes" id="UP001412067"/>
    </source>
</evidence>
<feature type="region of interest" description="Disordered" evidence="1">
    <location>
        <begin position="1"/>
        <end position="35"/>
    </location>
</feature>
<keyword evidence="2" id="KW-1133">Transmembrane helix</keyword>
<accession>A0ABR2M435</accession>
<gene>
    <name evidence="3" type="ORF">KSP40_PGU009921</name>
</gene>
<evidence type="ECO:0000256" key="1">
    <source>
        <dbReference type="SAM" id="MobiDB-lite"/>
    </source>
</evidence>
<reference evidence="3 4" key="1">
    <citation type="journal article" date="2022" name="Nat. Plants">
        <title>Genomes of leafy and leafless Platanthera orchids illuminate the evolution of mycoheterotrophy.</title>
        <authorList>
            <person name="Li M.H."/>
            <person name="Liu K.W."/>
            <person name="Li Z."/>
            <person name="Lu H.C."/>
            <person name="Ye Q.L."/>
            <person name="Zhang D."/>
            <person name="Wang J.Y."/>
            <person name="Li Y.F."/>
            <person name="Zhong Z.M."/>
            <person name="Liu X."/>
            <person name="Yu X."/>
            <person name="Liu D.K."/>
            <person name="Tu X.D."/>
            <person name="Liu B."/>
            <person name="Hao Y."/>
            <person name="Liao X.Y."/>
            <person name="Jiang Y.T."/>
            <person name="Sun W.H."/>
            <person name="Chen J."/>
            <person name="Chen Y.Q."/>
            <person name="Ai Y."/>
            <person name="Zhai J.W."/>
            <person name="Wu S.S."/>
            <person name="Zhou Z."/>
            <person name="Hsiao Y.Y."/>
            <person name="Wu W.L."/>
            <person name="Chen Y.Y."/>
            <person name="Lin Y.F."/>
            <person name="Hsu J.L."/>
            <person name="Li C.Y."/>
            <person name="Wang Z.W."/>
            <person name="Zhao X."/>
            <person name="Zhong W.Y."/>
            <person name="Ma X.K."/>
            <person name="Ma L."/>
            <person name="Huang J."/>
            <person name="Chen G.Z."/>
            <person name="Huang M.Z."/>
            <person name="Huang L."/>
            <person name="Peng D.H."/>
            <person name="Luo Y.B."/>
            <person name="Zou S.Q."/>
            <person name="Chen S.P."/>
            <person name="Lan S."/>
            <person name="Tsai W.C."/>
            <person name="Van de Peer Y."/>
            <person name="Liu Z.J."/>
        </authorList>
    </citation>
    <scope>NUCLEOTIDE SEQUENCE [LARGE SCALE GENOMIC DNA]</scope>
    <source>
        <strain evidence="3">Lor288</strain>
    </source>
</reference>
<evidence type="ECO:0000313" key="3">
    <source>
        <dbReference type="EMBL" id="KAK8958687.1"/>
    </source>
</evidence>